<dbReference type="InterPro" id="IPR004087">
    <property type="entry name" value="KH_dom"/>
</dbReference>
<dbReference type="GO" id="GO:0009570">
    <property type="term" value="C:chloroplast stroma"/>
    <property type="evidence" value="ECO:0007669"/>
    <property type="project" value="TreeGrafter"/>
</dbReference>
<dbReference type="GO" id="GO:0005739">
    <property type="term" value="C:mitochondrion"/>
    <property type="evidence" value="ECO:0007669"/>
    <property type="project" value="TreeGrafter"/>
</dbReference>
<dbReference type="SMART" id="SM00322">
    <property type="entry name" value="KH"/>
    <property type="match status" value="1"/>
</dbReference>
<dbReference type="GO" id="GO:0004654">
    <property type="term" value="F:polyribonucleotide nucleotidyltransferase activity"/>
    <property type="evidence" value="ECO:0007669"/>
    <property type="project" value="InterPro"/>
</dbReference>
<keyword evidence="3 4" id="KW-0694">RNA-binding</keyword>
<dbReference type="STRING" id="57577.A0A2K3NG26"/>
<dbReference type="Gene3D" id="3.30.1370.10">
    <property type="entry name" value="K Homology domain, type 1"/>
    <property type="match status" value="1"/>
</dbReference>
<dbReference type="InterPro" id="IPR027408">
    <property type="entry name" value="PNPase/RNase_PH_dom_sf"/>
</dbReference>
<dbReference type="SUPFAM" id="SSF54791">
    <property type="entry name" value="Eukaryotic type KH-domain (KH-domain type I)"/>
    <property type="match status" value="1"/>
</dbReference>
<accession>A0A2K3NG26</accession>
<organism evidence="6 7">
    <name type="scientific">Trifolium pratense</name>
    <name type="common">Red clover</name>
    <dbReference type="NCBI Taxonomy" id="57577"/>
    <lineage>
        <taxon>Eukaryota</taxon>
        <taxon>Viridiplantae</taxon>
        <taxon>Streptophyta</taxon>
        <taxon>Embryophyta</taxon>
        <taxon>Tracheophyta</taxon>
        <taxon>Spermatophyta</taxon>
        <taxon>Magnoliopsida</taxon>
        <taxon>eudicotyledons</taxon>
        <taxon>Gunneridae</taxon>
        <taxon>Pentapetalae</taxon>
        <taxon>rosids</taxon>
        <taxon>fabids</taxon>
        <taxon>Fabales</taxon>
        <taxon>Fabaceae</taxon>
        <taxon>Papilionoideae</taxon>
        <taxon>50 kb inversion clade</taxon>
        <taxon>NPAAA clade</taxon>
        <taxon>Hologalegina</taxon>
        <taxon>IRL clade</taxon>
        <taxon>Trifolieae</taxon>
        <taxon>Trifolium</taxon>
    </lineage>
</organism>
<dbReference type="GO" id="GO:0000175">
    <property type="term" value="F:3'-5'-RNA exonuclease activity"/>
    <property type="evidence" value="ECO:0007669"/>
    <property type="project" value="TreeGrafter"/>
</dbReference>
<dbReference type="Gene3D" id="3.30.230.70">
    <property type="entry name" value="GHMP Kinase, N-terminal domain"/>
    <property type="match status" value="1"/>
</dbReference>
<dbReference type="PANTHER" id="PTHR11252:SF0">
    <property type="entry name" value="POLYRIBONUCLEOTIDE NUCLEOTIDYLTRANSFERASE 1, MITOCHONDRIAL"/>
    <property type="match status" value="1"/>
</dbReference>
<gene>
    <name evidence="6" type="ORF">L195_g025285</name>
</gene>
<evidence type="ECO:0000256" key="4">
    <source>
        <dbReference type="PROSITE-ProRule" id="PRU00117"/>
    </source>
</evidence>
<dbReference type="Pfam" id="PF00013">
    <property type="entry name" value="KH_1"/>
    <property type="match status" value="1"/>
</dbReference>
<dbReference type="EMBL" id="ASHM01020777">
    <property type="protein sequence ID" value="PNY01982.1"/>
    <property type="molecule type" value="Genomic_DNA"/>
</dbReference>
<evidence type="ECO:0000256" key="3">
    <source>
        <dbReference type="ARBA" id="ARBA00022884"/>
    </source>
</evidence>
<reference evidence="6 7" key="1">
    <citation type="journal article" date="2014" name="Am. J. Bot.">
        <title>Genome assembly and annotation for red clover (Trifolium pratense; Fabaceae).</title>
        <authorList>
            <person name="Istvanek J."/>
            <person name="Jaros M."/>
            <person name="Krenek A."/>
            <person name="Repkova J."/>
        </authorList>
    </citation>
    <scope>NUCLEOTIDE SEQUENCE [LARGE SCALE GENOMIC DNA]</scope>
    <source>
        <strain evidence="7">cv. Tatra</strain>
        <tissue evidence="6">Young leaves</tissue>
    </source>
</reference>
<evidence type="ECO:0000256" key="2">
    <source>
        <dbReference type="ARBA" id="ARBA00022695"/>
    </source>
</evidence>
<dbReference type="InterPro" id="IPR004088">
    <property type="entry name" value="KH_dom_type_1"/>
</dbReference>
<sequence length="207" mass="22696">MLLEDRAVGFQTTTDQRFLVTVMRHMFLLVKSSQKLKVAGNENGITAFQMDIKVGGITLPIMKEALLQARDGRKHILGEMMKCSPPPAKSLSMYAPLIHIMKVRPDKVNLIIGSGGKKVRSIIEQSGIEGIDAEDDGTVKIFARDLAGLEKSKAIISNLTMVPNIGDIYSRYSGPNSYFFDCATLNCSPTACQISHGLLHYTAIACY</sequence>
<dbReference type="Proteomes" id="UP000236291">
    <property type="component" value="Unassembled WGS sequence"/>
</dbReference>
<dbReference type="InterPro" id="IPR012162">
    <property type="entry name" value="PNPase"/>
</dbReference>
<evidence type="ECO:0000313" key="7">
    <source>
        <dbReference type="Proteomes" id="UP000236291"/>
    </source>
</evidence>
<dbReference type="CDD" id="cd02393">
    <property type="entry name" value="KH-I_PNPase"/>
    <property type="match status" value="1"/>
</dbReference>
<dbReference type="GO" id="GO:0000965">
    <property type="term" value="P:mitochondrial RNA 3'-end processing"/>
    <property type="evidence" value="ECO:0007669"/>
    <property type="project" value="TreeGrafter"/>
</dbReference>
<dbReference type="AlphaFoldDB" id="A0A2K3NG26"/>
<dbReference type="InterPro" id="IPR036345">
    <property type="entry name" value="ExoRNase_PH_dom2_sf"/>
</dbReference>
<evidence type="ECO:0000313" key="6">
    <source>
        <dbReference type="EMBL" id="PNY01982.1"/>
    </source>
</evidence>
<protein>
    <submittedName>
        <fullName evidence="6">Polyribonucleotide nucleotidyltransferase</fullName>
    </submittedName>
</protein>
<feature type="domain" description="K Homology" evidence="5">
    <location>
        <begin position="95"/>
        <end position="160"/>
    </location>
</feature>
<dbReference type="PROSITE" id="PS50084">
    <property type="entry name" value="KH_TYPE_1"/>
    <property type="match status" value="1"/>
</dbReference>
<proteinExistence type="predicted"/>
<keyword evidence="1 6" id="KW-0808">Transferase</keyword>
<dbReference type="GO" id="GO:0000958">
    <property type="term" value="P:mitochondrial mRNA catabolic process"/>
    <property type="evidence" value="ECO:0007669"/>
    <property type="project" value="TreeGrafter"/>
</dbReference>
<comment type="caution">
    <text evidence="6">The sequence shown here is derived from an EMBL/GenBank/DDBJ whole genome shotgun (WGS) entry which is preliminary data.</text>
</comment>
<name>A0A2K3NG26_TRIPR</name>
<evidence type="ECO:0000256" key="1">
    <source>
        <dbReference type="ARBA" id="ARBA00022679"/>
    </source>
</evidence>
<reference evidence="6 7" key="2">
    <citation type="journal article" date="2017" name="Front. Plant Sci.">
        <title>Gene Classification and Mining of Molecular Markers Useful in Red Clover (Trifolium pratense) Breeding.</title>
        <authorList>
            <person name="Istvanek J."/>
            <person name="Dluhosova J."/>
            <person name="Dluhos P."/>
            <person name="Patkova L."/>
            <person name="Nedelnik J."/>
            <person name="Repkova J."/>
        </authorList>
    </citation>
    <scope>NUCLEOTIDE SEQUENCE [LARGE SCALE GENOMIC DNA]</scope>
    <source>
        <strain evidence="7">cv. Tatra</strain>
        <tissue evidence="6">Young leaves</tissue>
    </source>
</reference>
<dbReference type="GO" id="GO:0005829">
    <property type="term" value="C:cytosol"/>
    <property type="evidence" value="ECO:0007669"/>
    <property type="project" value="TreeGrafter"/>
</dbReference>
<dbReference type="InterPro" id="IPR036612">
    <property type="entry name" value="KH_dom_type_1_sf"/>
</dbReference>
<dbReference type="SUPFAM" id="SSF55666">
    <property type="entry name" value="Ribonuclease PH domain 2-like"/>
    <property type="match status" value="1"/>
</dbReference>
<dbReference type="PANTHER" id="PTHR11252">
    <property type="entry name" value="POLYRIBONUCLEOTIDE NUCLEOTIDYLTRANSFERASE"/>
    <property type="match status" value="1"/>
</dbReference>
<keyword evidence="2" id="KW-0548">Nucleotidyltransferase</keyword>
<evidence type="ECO:0000259" key="5">
    <source>
        <dbReference type="SMART" id="SM00322"/>
    </source>
</evidence>
<dbReference type="ExpressionAtlas" id="A0A2K3NG26">
    <property type="expression patterns" value="baseline"/>
</dbReference>
<dbReference type="GO" id="GO:0003723">
    <property type="term" value="F:RNA binding"/>
    <property type="evidence" value="ECO:0007669"/>
    <property type="project" value="UniProtKB-UniRule"/>
</dbReference>
<dbReference type="FunFam" id="3.30.1370.10:FF:000001">
    <property type="entry name" value="Polyribonucleotide nucleotidyltransferase"/>
    <property type="match status" value="1"/>
</dbReference>